<dbReference type="InterPro" id="IPR001155">
    <property type="entry name" value="OxRdtase_FMN_N"/>
</dbReference>
<dbReference type="SUPFAM" id="SSF51905">
    <property type="entry name" value="FAD/NAD(P)-binding domain"/>
    <property type="match status" value="1"/>
</dbReference>
<evidence type="ECO:0000259" key="11">
    <source>
        <dbReference type="Pfam" id="PF07992"/>
    </source>
</evidence>
<evidence type="ECO:0000256" key="5">
    <source>
        <dbReference type="ARBA" id="ARBA00022643"/>
    </source>
</evidence>
<dbReference type="GO" id="GO:0051536">
    <property type="term" value="F:iron-sulfur cluster binding"/>
    <property type="evidence" value="ECO:0007669"/>
    <property type="project" value="UniProtKB-KW"/>
</dbReference>
<dbReference type="Pfam" id="PF07992">
    <property type="entry name" value="Pyr_redox_2"/>
    <property type="match status" value="1"/>
</dbReference>
<evidence type="ECO:0000313" key="12">
    <source>
        <dbReference type="EMBL" id="EKY26443.1"/>
    </source>
</evidence>
<evidence type="ECO:0000256" key="7">
    <source>
        <dbReference type="ARBA" id="ARBA00023002"/>
    </source>
</evidence>
<dbReference type="InterPro" id="IPR023753">
    <property type="entry name" value="FAD/NAD-binding_dom"/>
</dbReference>
<dbReference type="InterPro" id="IPR036188">
    <property type="entry name" value="FAD/NAD-bd_sf"/>
</dbReference>
<keyword evidence="4" id="KW-0285">Flavoprotein</keyword>
<proteinExistence type="inferred from homology"/>
<evidence type="ECO:0000256" key="1">
    <source>
        <dbReference type="ARBA" id="ARBA00001917"/>
    </source>
</evidence>
<dbReference type="PRINTS" id="PR00469">
    <property type="entry name" value="PNDRDTASEII"/>
</dbReference>
<dbReference type="PANTHER" id="PTHR42917">
    <property type="entry name" value="2,4-DIENOYL-COA REDUCTASE"/>
    <property type="match status" value="1"/>
</dbReference>
<dbReference type="InterPro" id="IPR051793">
    <property type="entry name" value="NADH:flavin_oxidoreductase"/>
</dbReference>
<dbReference type="InterPro" id="IPR013785">
    <property type="entry name" value="Aldolase_TIM"/>
</dbReference>
<dbReference type="Gene3D" id="3.40.50.720">
    <property type="entry name" value="NAD(P)-binding Rossmann-like Domain"/>
    <property type="match status" value="1"/>
</dbReference>
<evidence type="ECO:0000259" key="10">
    <source>
        <dbReference type="Pfam" id="PF00724"/>
    </source>
</evidence>
<name>L1QEP0_9CLOT</name>
<dbReference type="GO" id="GO:0046872">
    <property type="term" value="F:metal ion binding"/>
    <property type="evidence" value="ECO:0007669"/>
    <property type="project" value="UniProtKB-KW"/>
</dbReference>
<evidence type="ECO:0000256" key="6">
    <source>
        <dbReference type="ARBA" id="ARBA00022723"/>
    </source>
</evidence>
<feature type="domain" description="FAD/NAD(P)-binding" evidence="11">
    <location>
        <begin position="404"/>
        <end position="639"/>
    </location>
</feature>
<dbReference type="PANTHER" id="PTHR42917:SF2">
    <property type="entry name" value="2,4-DIENOYL-COA REDUCTASE [(2E)-ENOYL-COA-PRODUCING]"/>
    <property type="match status" value="1"/>
</dbReference>
<accession>L1QEP0</accession>
<protein>
    <submittedName>
        <fullName evidence="12">Putative NADH oxidase</fullName>
    </submittedName>
</protein>
<evidence type="ECO:0000256" key="3">
    <source>
        <dbReference type="ARBA" id="ARBA00011048"/>
    </source>
</evidence>
<dbReference type="eggNOG" id="COG1902">
    <property type="taxonomic scope" value="Bacteria"/>
</dbReference>
<evidence type="ECO:0000313" key="13">
    <source>
        <dbReference type="Proteomes" id="UP000010420"/>
    </source>
</evidence>
<dbReference type="STRING" id="545697.HMPREF0216_01939"/>
<dbReference type="SUPFAM" id="SSF51971">
    <property type="entry name" value="Nucleotide-binding domain"/>
    <property type="match status" value="1"/>
</dbReference>
<keyword evidence="6" id="KW-0479">Metal-binding</keyword>
<comment type="caution">
    <text evidence="12">The sequence shown here is derived from an EMBL/GenBank/DDBJ whole genome shotgun (WGS) entry which is preliminary data.</text>
</comment>
<dbReference type="Proteomes" id="UP000010420">
    <property type="component" value="Unassembled WGS sequence"/>
</dbReference>
<evidence type="ECO:0000256" key="2">
    <source>
        <dbReference type="ARBA" id="ARBA00001966"/>
    </source>
</evidence>
<dbReference type="PRINTS" id="PR00368">
    <property type="entry name" value="FADPNR"/>
</dbReference>
<gene>
    <name evidence="12" type="ORF">HMPREF0216_01939</name>
</gene>
<reference evidence="12 13" key="1">
    <citation type="submission" date="2012-05" db="EMBL/GenBank/DDBJ databases">
        <authorList>
            <person name="Weinstock G."/>
            <person name="Sodergren E."/>
            <person name="Lobos E.A."/>
            <person name="Fulton L."/>
            <person name="Fulton R."/>
            <person name="Courtney L."/>
            <person name="Fronick C."/>
            <person name="O'Laughlin M."/>
            <person name="Godfrey J."/>
            <person name="Wilson R.M."/>
            <person name="Miner T."/>
            <person name="Farmer C."/>
            <person name="Delehaunty K."/>
            <person name="Cordes M."/>
            <person name="Minx P."/>
            <person name="Tomlinson C."/>
            <person name="Chen J."/>
            <person name="Wollam A."/>
            <person name="Pepin K.H."/>
            <person name="Bhonagiri V."/>
            <person name="Zhang X."/>
            <person name="Suruliraj S."/>
            <person name="Warren W."/>
            <person name="Mitreva M."/>
            <person name="Mardis E.R."/>
            <person name="Wilson R.K."/>
        </authorList>
    </citation>
    <scope>NUCLEOTIDE SEQUENCE [LARGE SCALE GENOMIC DNA]</scope>
    <source>
        <strain evidence="12 13">DSM 1785</strain>
    </source>
</reference>
<organism evidence="12 13">
    <name type="scientific">Clostridium celatum DSM 1785</name>
    <dbReference type="NCBI Taxonomy" id="545697"/>
    <lineage>
        <taxon>Bacteria</taxon>
        <taxon>Bacillati</taxon>
        <taxon>Bacillota</taxon>
        <taxon>Clostridia</taxon>
        <taxon>Eubacteriales</taxon>
        <taxon>Clostridiaceae</taxon>
        <taxon>Clostridium</taxon>
    </lineage>
</organism>
<keyword evidence="8" id="KW-0408">Iron</keyword>
<keyword evidence="9" id="KW-0411">Iron-sulfur</keyword>
<evidence type="ECO:0000256" key="4">
    <source>
        <dbReference type="ARBA" id="ARBA00022630"/>
    </source>
</evidence>
<comment type="cofactor">
    <cofactor evidence="1">
        <name>FMN</name>
        <dbReference type="ChEBI" id="CHEBI:58210"/>
    </cofactor>
</comment>
<sequence>MKAKVKTLSIYNLLGECRMNKYKNIFTPLTIKNMTIRNRVAMPPMGTNYGGAMGDFTEEHVQYYEKRAKGGIGLIIVENACVDFPVGSNGTTQIRLDHDRYMPNLFRLTERLHRHGACVAIQINHSGASAVPGRIEGNTPVSSSNIPSKTGGAIPRPLTVEEIYAIADKYADAARRAQMAGFDAVEIHGGHSYLLCQFLSPLYNKRTDEFGGSLENRVRFPKLVLEKVRAAVGPMFPISFRFSADEFMEGGNTLEDTLEMMEYLVDEIDILNVSAAVNDTLQYQIDANYLKDGWRSYMAKAFKEKFNKPVITSGNIRNPEVAERILSEGHADLLAMGRGLIADPEWVNKVRSGREDELRKCISCNIGCAGHRIGINRPVRCTINPEVILGEEAHTSMKVNKPVNVVVIGGGTAGLEAACTAAEVGCTTFLFEAKPYLGGLAREIAKLPAKDRINDFPNYLINRAKKLRNLYIFTNTTATIEAIENLKPDVVVNATGSTPLLPPITGLHDRVDKEDSKVLSIFGLINNIEKFNEMDLEGKKIGVIGGGAVGLDVVEYFAHKGAHVTIVERMPAVGNGMDIITKLDFMTMLKKKEVDVRIETSLLEIKDSSFIVNKDGQDEEINFDYGFVCLGMRAYSPLMTSLQENFAGTNVEVVNIGDSVRARRIIEGVEEGRHITDTLKRIGAL</sequence>
<dbReference type="GO" id="GO:0016491">
    <property type="term" value="F:oxidoreductase activity"/>
    <property type="evidence" value="ECO:0007669"/>
    <property type="project" value="UniProtKB-KW"/>
</dbReference>
<evidence type="ECO:0000256" key="9">
    <source>
        <dbReference type="ARBA" id="ARBA00023014"/>
    </source>
</evidence>
<keyword evidence="5" id="KW-0288">FMN</keyword>
<dbReference type="eggNOG" id="COG0446">
    <property type="taxonomic scope" value="Bacteria"/>
</dbReference>
<keyword evidence="13" id="KW-1185">Reference proteome</keyword>
<dbReference type="AlphaFoldDB" id="L1QEP0"/>
<evidence type="ECO:0000256" key="8">
    <source>
        <dbReference type="ARBA" id="ARBA00023004"/>
    </source>
</evidence>
<comment type="cofactor">
    <cofactor evidence="2">
        <name>[4Fe-4S] cluster</name>
        <dbReference type="ChEBI" id="CHEBI:49883"/>
    </cofactor>
</comment>
<dbReference type="EMBL" id="AMEZ01000055">
    <property type="protein sequence ID" value="EKY26443.1"/>
    <property type="molecule type" value="Genomic_DNA"/>
</dbReference>
<dbReference type="CDD" id="cd02803">
    <property type="entry name" value="OYE_like_FMN_family"/>
    <property type="match status" value="1"/>
</dbReference>
<dbReference type="Gene3D" id="3.50.50.60">
    <property type="entry name" value="FAD/NAD(P)-binding domain"/>
    <property type="match status" value="1"/>
</dbReference>
<dbReference type="HOGENOM" id="CLU_012153_1_2_9"/>
<dbReference type="SUPFAM" id="SSF51395">
    <property type="entry name" value="FMN-linked oxidoreductases"/>
    <property type="match status" value="1"/>
</dbReference>
<comment type="similarity">
    <text evidence="3">In the N-terminal section; belongs to the NADH:flavin oxidoreductase/NADH oxidase family.</text>
</comment>
<dbReference type="GO" id="GO:0010181">
    <property type="term" value="F:FMN binding"/>
    <property type="evidence" value="ECO:0007669"/>
    <property type="project" value="InterPro"/>
</dbReference>
<dbReference type="Pfam" id="PF00724">
    <property type="entry name" value="Oxidored_FMN"/>
    <property type="match status" value="1"/>
</dbReference>
<dbReference type="Gene3D" id="3.20.20.70">
    <property type="entry name" value="Aldolase class I"/>
    <property type="match status" value="1"/>
</dbReference>
<keyword evidence="7" id="KW-0560">Oxidoreductase</keyword>
<feature type="domain" description="NADH:flavin oxidoreductase/NADH oxidase N-terminal" evidence="10">
    <location>
        <begin position="25"/>
        <end position="357"/>
    </location>
</feature>
<dbReference type="PATRIC" id="fig|545697.3.peg.1907"/>